<proteinExistence type="predicted"/>
<reference evidence="1 2" key="1">
    <citation type="journal article" date="2020" name="IScience">
        <title>Genome Sequencing of the Endangered Kingdonia uniflora (Circaeasteraceae, Ranunculales) Reveals Potential Mechanisms of Evolutionary Specialization.</title>
        <authorList>
            <person name="Sun Y."/>
            <person name="Deng T."/>
            <person name="Zhang A."/>
            <person name="Moore M.J."/>
            <person name="Landis J.B."/>
            <person name="Lin N."/>
            <person name="Zhang H."/>
            <person name="Zhang X."/>
            <person name="Huang J."/>
            <person name="Zhang X."/>
            <person name="Sun H."/>
            <person name="Wang H."/>
        </authorList>
    </citation>
    <scope>NUCLEOTIDE SEQUENCE [LARGE SCALE GENOMIC DNA]</scope>
    <source>
        <strain evidence="1">TB1705</strain>
        <tissue evidence="1">Leaf</tissue>
    </source>
</reference>
<name>A0A7J7M5H0_9MAGN</name>
<comment type="caution">
    <text evidence="1">The sequence shown here is derived from an EMBL/GenBank/DDBJ whole genome shotgun (WGS) entry which is preliminary data.</text>
</comment>
<evidence type="ECO:0000313" key="1">
    <source>
        <dbReference type="EMBL" id="KAF6150115.1"/>
    </source>
</evidence>
<protein>
    <submittedName>
        <fullName evidence="1">Uncharacterized protein</fullName>
    </submittedName>
</protein>
<evidence type="ECO:0000313" key="2">
    <source>
        <dbReference type="Proteomes" id="UP000541444"/>
    </source>
</evidence>
<dbReference type="Proteomes" id="UP000541444">
    <property type="component" value="Unassembled WGS sequence"/>
</dbReference>
<keyword evidence="2" id="KW-1185">Reference proteome</keyword>
<accession>A0A7J7M5H0</accession>
<sequence length="114" mass="13350">MVTTDSYVWDEYLKEHLKVKPMRTKIIRNYHNFDKIYGKSTIIGKYARSTKDQKSGKLSNVNITHVQDSSDDAAVDDDSTPINNEVGKTTKRKNVNCQRQLQLLKIVKREKEYW</sequence>
<organism evidence="1 2">
    <name type="scientific">Kingdonia uniflora</name>
    <dbReference type="NCBI Taxonomy" id="39325"/>
    <lineage>
        <taxon>Eukaryota</taxon>
        <taxon>Viridiplantae</taxon>
        <taxon>Streptophyta</taxon>
        <taxon>Embryophyta</taxon>
        <taxon>Tracheophyta</taxon>
        <taxon>Spermatophyta</taxon>
        <taxon>Magnoliopsida</taxon>
        <taxon>Ranunculales</taxon>
        <taxon>Circaeasteraceae</taxon>
        <taxon>Kingdonia</taxon>
    </lineage>
</organism>
<gene>
    <name evidence="1" type="ORF">GIB67_035725</name>
</gene>
<dbReference type="AlphaFoldDB" id="A0A7J7M5H0"/>
<dbReference type="EMBL" id="JACGCM010001761">
    <property type="protein sequence ID" value="KAF6150115.1"/>
    <property type="molecule type" value="Genomic_DNA"/>
</dbReference>
<dbReference type="OrthoDB" id="76215at2759"/>